<dbReference type="GO" id="GO:0032259">
    <property type="term" value="P:methylation"/>
    <property type="evidence" value="ECO:0007669"/>
    <property type="project" value="UniProtKB-KW"/>
</dbReference>
<keyword evidence="2" id="KW-0489">Methyltransferase</keyword>
<dbReference type="EMBL" id="JAKLTY010000008">
    <property type="protein sequence ID" value="MCG2627739.1"/>
    <property type="molecule type" value="Genomic_DNA"/>
</dbReference>
<name>A0A9X1R7L9_9BRAD</name>
<dbReference type="SUPFAM" id="SSF53335">
    <property type="entry name" value="S-adenosyl-L-methionine-dependent methyltransferases"/>
    <property type="match status" value="1"/>
</dbReference>
<keyword evidence="2" id="KW-0808">Transferase</keyword>
<dbReference type="GO" id="GO:0008757">
    <property type="term" value="F:S-adenosylmethionine-dependent methyltransferase activity"/>
    <property type="evidence" value="ECO:0007669"/>
    <property type="project" value="InterPro"/>
</dbReference>
<keyword evidence="4" id="KW-1185">Reference proteome</keyword>
<protein>
    <submittedName>
        <fullName evidence="2">Class I SAM-dependent methyltransferase</fullName>
    </submittedName>
</protein>
<proteinExistence type="predicted"/>
<evidence type="ECO:0000313" key="3">
    <source>
        <dbReference type="EMBL" id="MCG2669838.1"/>
    </source>
</evidence>
<dbReference type="Proteomes" id="UP001139054">
    <property type="component" value="Unassembled WGS sequence"/>
</dbReference>
<dbReference type="EMBL" id="JAKLUA010000007">
    <property type="protein sequence ID" value="MCG2669838.1"/>
    <property type="molecule type" value="Genomic_DNA"/>
</dbReference>
<sequence>MDDWIDYYDSTHTIYVSKLHRDLHFQIIARDIIGYITSPDATVLDYACGEALSASQVASACGQLILAEPAPGVRGRLIARFAPDTRIRVRSLDDVSKMQDQSIDLVVMNSVAQYMTSEELDAALRNVRRILKPSGKLVLGDILQPHVGMFRDVAALLSFGLRHGFLKDALIGLVSTALSDYRHLRSRIGLQRYSEDEITAKLKAAGFASQRANTNIGHNRWRMTFIARPPLVR</sequence>
<dbReference type="RefSeq" id="WP_237864395.1">
    <property type="nucleotide sequence ID" value="NZ_JAKLTY010000008.1"/>
</dbReference>
<evidence type="ECO:0000259" key="1">
    <source>
        <dbReference type="Pfam" id="PF08241"/>
    </source>
</evidence>
<dbReference type="InterPro" id="IPR013216">
    <property type="entry name" value="Methyltransf_11"/>
</dbReference>
<accession>A0A9X1R7L9</accession>
<reference evidence="2" key="1">
    <citation type="submission" date="2022-01" db="EMBL/GenBank/DDBJ databases">
        <title>Genome sequnece data of strain Bradyrhizobium sp. nov.</title>
        <authorList>
            <person name="Zhang J."/>
        </authorList>
    </citation>
    <scope>NUCLEOTIDE SEQUENCE</scope>
    <source>
        <strain evidence="3">WYCCWR 12774</strain>
        <strain evidence="2">WYCCWR 13023</strain>
    </source>
</reference>
<dbReference type="Proteomes" id="UP001139012">
    <property type="component" value="Unassembled WGS sequence"/>
</dbReference>
<feature type="domain" description="Methyltransferase type 11" evidence="1">
    <location>
        <begin position="44"/>
        <end position="139"/>
    </location>
</feature>
<dbReference type="Pfam" id="PF08241">
    <property type="entry name" value="Methyltransf_11"/>
    <property type="match status" value="1"/>
</dbReference>
<dbReference type="CDD" id="cd02440">
    <property type="entry name" value="AdoMet_MTases"/>
    <property type="match status" value="1"/>
</dbReference>
<dbReference type="InterPro" id="IPR029063">
    <property type="entry name" value="SAM-dependent_MTases_sf"/>
</dbReference>
<evidence type="ECO:0000313" key="2">
    <source>
        <dbReference type="EMBL" id="MCG2627739.1"/>
    </source>
</evidence>
<gene>
    <name evidence="3" type="ORF">L6637_23005</name>
    <name evidence="2" type="ORF">L6654_13975</name>
</gene>
<comment type="caution">
    <text evidence="2">The sequence shown here is derived from an EMBL/GenBank/DDBJ whole genome shotgun (WGS) entry which is preliminary data.</text>
</comment>
<organism evidence="2 5">
    <name type="scientific">Bradyrhizobium zhengyangense</name>
    <dbReference type="NCBI Taxonomy" id="2911009"/>
    <lineage>
        <taxon>Bacteria</taxon>
        <taxon>Pseudomonadati</taxon>
        <taxon>Pseudomonadota</taxon>
        <taxon>Alphaproteobacteria</taxon>
        <taxon>Hyphomicrobiales</taxon>
        <taxon>Nitrobacteraceae</taxon>
        <taxon>Bradyrhizobium</taxon>
    </lineage>
</organism>
<evidence type="ECO:0000313" key="4">
    <source>
        <dbReference type="Proteomes" id="UP001139012"/>
    </source>
</evidence>
<dbReference type="AlphaFoldDB" id="A0A9X1R7L9"/>
<dbReference type="Gene3D" id="3.40.50.150">
    <property type="entry name" value="Vaccinia Virus protein VP39"/>
    <property type="match status" value="1"/>
</dbReference>
<evidence type="ECO:0000313" key="5">
    <source>
        <dbReference type="Proteomes" id="UP001139054"/>
    </source>
</evidence>